<accession>A0AC35TL46</accession>
<dbReference type="Proteomes" id="UP000095286">
    <property type="component" value="Unplaced"/>
</dbReference>
<organism evidence="1 2">
    <name type="scientific">Rhabditophanes sp. KR3021</name>
    <dbReference type="NCBI Taxonomy" id="114890"/>
    <lineage>
        <taxon>Eukaryota</taxon>
        <taxon>Metazoa</taxon>
        <taxon>Ecdysozoa</taxon>
        <taxon>Nematoda</taxon>
        <taxon>Chromadorea</taxon>
        <taxon>Rhabditida</taxon>
        <taxon>Tylenchina</taxon>
        <taxon>Panagrolaimomorpha</taxon>
        <taxon>Strongyloidoidea</taxon>
        <taxon>Alloionematidae</taxon>
        <taxon>Rhabditophanes</taxon>
    </lineage>
</organism>
<evidence type="ECO:0000313" key="1">
    <source>
        <dbReference type="Proteomes" id="UP000095286"/>
    </source>
</evidence>
<dbReference type="WBParaSite" id="RSKR_0000167800.1">
    <property type="protein sequence ID" value="RSKR_0000167800.1"/>
    <property type="gene ID" value="RSKR_0000167800"/>
</dbReference>
<sequence length="773" mass="85530">MGEDCTLLSGPSTIEAATASHKAPPAKKFKPEHDSSTITPLTRIISRPRSSSNTMTLDDDQDIWNLNNHHNDMDTMTSDCGVSSVSPSTTDSSGAETNGNLTATLPTGVSINNEWTDNNFANLCVFHVPDKKVTHGEAVTKAVGSLPMNLTIRANDDKDNTLSIYSVDYIPRGVRFGPLVGQTNSPNPDDAYMQPTEGAGAGVPRSSFKTIEQPKINKDQWKVFTESGARIVKEIDTRDCSKSNWMKYVRFSRDRDTQNLVACQQDNNIYFFTLKAIQPNQELTFWYSKELSQRMKVPENCHYWKEREEVVEAPIDIKQQFDYSIKKSLEKAIQDAVNSSSHSMTSHMSSFLNSPDQSLSSNTSDKDFSSFFPDLLNKATTSVIRPNVIQNPVHRPVAVKPESFNNSLAAENLLKATHQQPQVINPLSAFLHDYYRRISMVSNGLNFNRSNLNQVPLQPFANPLGTQPQAAATAGGSLWPLASLGNTSSNILFGGRAAVEENPLPEFGATATAGTSAFTGQTSLNNPYSSLYAAASIASITNNPTSVLDFKYHPSLSQSLSALNAASLPASSQTNLPGPFQPNDIIANKMEVKSEHIKGGPDFKYWQNPINGKTRYECKECLKTFGQLSNLKGEKPFKCHLCDKAFSQLAHKDKHFLVHTGEKPHECTVCKKRFSSSSNLKTHMRLHTGQKPYSCDICSSSFSQQVHRVLHMRLHSNERPFTCLTCNKKYISPSGLRTHWKTTNCKPTGGEIIAPLKEEMDTSNVMLPQIVNF</sequence>
<name>A0AC35TL46_9BILA</name>
<protein>
    <submittedName>
        <fullName evidence="2">PR domain zinc finger protein 1</fullName>
    </submittedName>
</protein>
<evidence type="ECO:0000313" key="2">
    <source>
        <dbReference type="WBParaSite" id="RSKR_0000167800.1"/>
    </source>
</evidence>
<proteinExistence type="predicted"/>
<reference evidence="2" key="1">
    <citation type="submission" date="2016-11" db="UniProtKB">
        <authorList>
            <consortium name="WormBaseParasite"/>
        </authorList>
    </citation>
    <scope>IDENTIFICATION</scope>
    <source>
        <strain evidence="2">KR3021</strain>
    </source>
</reference>